<accession>T1HNL8</accession>
<feature type="compositionally biased region" description="Acidic residues" evidence="1">
    <location>
        <begin position="90"/>
        <end position="101"/>
    </location>
</feature>
<dbReference type="AlphaFoldDB" id="T1HNL8"/>
<reference evidence="2" key="1">
    <citation type="submission" date="2015-05" db="UniProtKB">
        <authorList>
            <consortium name="EnsemblMetazoa"/>
        </authorList>
    </citation>
    <scope>IDENTIFICATION</scope>
</reference>
<evidence type="ECO:0000313" key="2">
    <source>
        <dbReference type="EnsemblMetazoa" id="RPRC005642-PA"/>
    </source>
</evidence>
<dbReference type="Proteomes" id="UP000015103">
    <property type="component" value="Unassembled WGS sequence"/>
</dbReference>
<feature type="region of interest" description="Disordered" evidence="1">
    <location>
        <begin position="78"/>
        <end position="101"/>
    </location>
</feature>
<evidence type="ECO:0000313" key="3">
    <source>
        <dbReference type="Proteomes" id="UP000015103"/>
    </source>
</evidence>
<sequence length="137" mass="15788">MYSLLAKCVRHLTIPDCMGKDTCKLVIQQRNLTYLLKYCSSSFLHLDNKIPNRTLFCNEQKASVDFFMFPRRYKFKKPPKTWAKEKDVESDTDSDSEDTQMEDGIAKIITGRMQSLRADAVLKTGLGLPRKYVINGK</sequence>
<dbReference type="EnsemblMetazoa" id="RPRC005642-RA">
    <property type="protein sequence ID" value="RPRC005642-PA"/>
    <property type="gene ID" value="RPRC005642"/>
</dbReference>
<protein>
    <submittedName>
        <fullName evidence="2">Uncharacterized protein</fullName>
    </submittedName>
</protein>
<dbReference type="InParanoid" id="T1HNL8"/>
<dbReference type="HOGENOM" id="CLU_1867624_0_0_1"/>
<organism evidence="2 3">
    <name type="scientific">Rhodnius prolixus</name>
    <name type="common">Triatomid bug</name>
    <dbReference type="NCBI Taxonomy" id="13249"/>
    <lineage>
        <taxon>Eukaryota</taxon>
        <taxon>Metazoa</taxon>
        <taxon>Ecdysozoa</taxon>
        <taxon>Arthropoda</taxon>
        <taxon>Hexapoda</taxon>
        <taxon>Insecta</taxon>
        <taxon>Pterygota</taxon>
        <taxon>Neoptera</taxon>
        <taxon>Paraneoptera</taxon>
        <taxon>Hemiptera</taxon>
        <taxon>Heteroptera</taxon>
        <taxon>Panheteroptera</taxon>
        <taxon>Cimicomorpha</taxon>
        <taxon>Reduviidae</taxon>
        <taxon>Triatominae</taxon>
        <taxon>Rhodnius</taxon>
    </lineage>
</organism>
<evidence type="ECO:0000256" key="1">
    <source>
        <dbReference type="SAM" id="MobiDB-lite"/>
    </source>
</evidence>
<keyword evidence="3" id="KW-1185">Reference proteome</keyword>
<dbReference type="EMBL" id="ACPB03021429">
    <property type="status" value="NOT_ANNOTATED_CDS"/>
    <property type="molecule type" value="Genomic_DNA"/>
</dbReference>
<proteinExistence type="predicted"/>
<dbReference type="VEuPathDB" id="VectorBase:RPRC005642"/>
<name>T1HNL8_RHOPR</name>